<feature type="compositionally biased region" description="Polar residues" evidence="1">
    <location>
        <begin position="585"/>
        <end position="595"/>
    </location>
</feature>
<dbReference type="InterPro" id="IPR045882">
    <property type="entry name" value="GPT1/2"/>
</dbReference>
<organism evidence="2 3">
    <name type="scientific">Quillaja saponaria</name>
    <name type="common">Soap bark tree</name>
    <dbReference type="NCBI Taxonomy" id="32244"/>
    <lineage>
        <taxon>Eukaryota</taxon>
        <taxon>Viridiplantae</taxon>
        <taxon>Streptophyta</taxon>
        <taxon>Embryophyta</taxon>
        <taxon>Tracheophyta</taxon>
        <taxon>Spermatophyta</taxon>
        <taxon>Magnoliopsida</taxon>
        <taxon>eudicotyledons</taxon>
        <taxon>Gunneridae</taxon>
        <taxon>Pentapetalae</taxon>
        <taxon>rosids</taxon>
        <taxon>fabids</taxon>
        <taxon>Fabales</taxon>
        <taxon>Quillajaceae</taxon>
        <taxon>Quillaja</taxon>
    </lineage>
</organism>
<evidence type="ECO:0000313" key="3">
    <source>
        <dbReference type="Proteomes" id="UP001163823"/>
    </source>
</evidence>
<gene>
    <name evidence="2" type="ORF">O6P43_000281</name>
</gene>
<keyword evidence="3" id="KW-1185">Reference proteome</keyword>
<accession>A0AAD7QGN0</accession>
<dbReference type="AlphaFoldDB" id="A0AAD7QGN0"/>
<name>A0AAD7QGN0_QUISA</name>
<reference evidence="2 3" key="1">
    <citation type="journal article" date="2023" name="Science">
        <title>Elucidation of the pathway for biosynthesis of saponin adjuvants from the soapbark tree.</title>
        <authorList>
            <person name="Reed J."/>
            <person name="Orme A."/>
            <person name="El-Demerdash A."/>
            <person name="Owen C."/>
            <person name="Martin L.B.B."/>
            <person name="Misra R.C."/>
            <person name="Kikuchi S."/>
            <person name="Rejzek M."/>
            <person name="Martin A.C."/>
            <person name="Harkess A."/>
            <person name="Leebens-Mack J."/>
            <person name="Louveau T."/>
            <person name="Stephenson M.J."/>
            <person name="Osbourn A."/>
        </authorList>
    </citation>
    <scope>NUCLEOTIDE SEQUENCE [LARGE SCALE GENOMIC DNA]</scope>
    <source>
        <strain evidence="2">S10</strain>
    </source>
</reference>
<dbReference type="PANTHER" id="PTHR33737:SF19">
    <property type="entry name" value="BNAA10G12980D PROTEIN"/>
    <property type="match status" value="1"/>
</dbReference>
<feature type="compositionally biased region" description="Polar residues" evidence="1">
    <location>
        <begin position="492"/>
        <end position="512"/>
    </location>
</feature>
<dbReference type="GO" id="GO:0008017">
    <property type="term" value="F:microtubule binding"/>
    <property type="evidence" value="ECO:0007669"/>
    <property type="project" value="InterPro"/>
</dbReference>
<sequence>MSDMDECLHLEDIQSDAVDRDAVFEICNQFVESQLKHDFELRNPATSLELERLGEDSINVPETASSTEVNNVCPNSGDDDGDKSEYLPLTPTLCAVLQDNGGLEINEFINSENVKDDRSKLPVNNCCTISDIQSRNKSDSRGDTSTLNCGLLVGKNNSRKSFEEQDKLAISLSYEAAKVPCEENNSPLEYHEQLHEKNELFEVPPEFNLRVEVADESESGNPCGLPEHKLVGQEIRETVTKNLSEESFVVDALVRSTYENSLVDDRNIMPITSVTNNQYPVAVDSIDEYYDLPELQKPYLVEVQLDHDARGLHLNGDFLLAKKTCSKEVMEEIVLEGSILEQNILDSQTITELDDGSLNVDEKAETLQMGDAQRGSIEVFPLDANLKCCIDTRFGHENMLIHEPNSKIESSAKLGDHQIPEAVNSKSVKLSDLSKKSVGPVTNDLTLCGKILQGSEVTVSKSRTLAEEAESNVFCNNECPDTEMQHDLEKTMSGTGDSNKTIQLGSNKSGNKSKQDALVIKPPPDAAPFSDEWLAAFEAAGEDILTIKSGAVQNSPPDKPPHELGPWSPVKRKTNQAIGPFDCTKYTSIPPSGSQ</sequence>
<protein>
    <submittedName>
        <fullName evidence="2">Retrovirus-related Pol polyprotein from transposon TNT 1-94</fullName>
    </submittedName>
</protein>
<feature type="compositionally biased region" description="Polar residues" evidence="1">
    <location>
        <begin position="63"/>
        <end position="74"/>
    </location>
</feature>
<evidence type="ECO:0000313" key="2">
    <source>
        <dbReference type="EMBL" id="KAJ7980945.1"/>
    </source>
</evidence>
<proteinExistence type="predicted"/>
<evidence type="ECO:0000256" key="1">
    <source>
        <dbReference type="SAM" id="MobiDB-lite"/>
    </source>
</evidence>
<dbReference type="Proteomes" id="UP001163823">
    <property type="component" value="Chromosome 1"/>
</dbReference>
<feature type="region of interest" description="Disordered" evidence="1">
    <location>
        <begin position="547"/>
        <end position="595"/>
    </location>
</feature>
<dbReference type="EMBL" id="JARAOO010000001">
    <property type="protein sequence ID" value="KAJ7980945.1"/>
    <property type="molecule type" value="Genomic_DNA"/>
</dbReference>
<feature type="region of interest" description="Disordered" evidence="1">
    <location>
        <begin position="63"/>
        <end position="82"/>
    </location>
</feature>
<comment type="caution">
    <text evidence="2">The sequence shown here is derived from an EMBL/GenBank/DDBJ whole genome shotgun (WGS) entry which is preliminary data.</text>
</comment>
<feature type="region of interest" description="Disordered" evidence="1">
    <location>
        <begin position="492"/>
        <end position="516"/>
    </location>
</feature>
<dbReference type="PANTHER" id="PTHR33737">
    <property type="entry name" value="OS05G0121800 PROTEIN"/>
    <property type="match status" value="1"/>
</dbReference>
<dbReference type="KEGG" id="qsa:O6P43_000281"/>